<dbReference type="CDD" id="cd21673">
    <property type="entry name" value="SMP_Mdm34"/>
    <property type="match status" value="1"/>
</dbReference>
<comment type="subcellular location">
    <subcellularLocation>
        <location evidence="1">Membrane</location>
    </subcellularLocation>
</comment>
<evidence type="ECO:0000313" key="11">
    <source>
        <dbReference type="EMBL" id="AKN09681.1"/>
    </source>
</evidence>
<evidence type="ECO:0000256" key="9">
    <source>
        <dbReference type="ARBA" id="ARBA00023136"/>
    </source>
</evidence>
<dbReference type="GO" id="GO:0015914">
    <property type="term" value="P:phospholipid transport"/>
    <property type="evidence" value="ECO:0007669"/>
    <property type="project" value="TreeGrafter"/>
</dbReference>
<dbReference type="InterPro" id="IPR031468">
    <property type="entry name" value="SMP_LBD"/>
</dbReference>
<evidence type="ECO:0000256" key="1">
    <source>
        <dbReference type="ARBA" id="ARBA00004370"/>
    </source>
</evidence>
<dbReference type="InterPro" id="IPR027536">
    <property type="entry name" value="MDM34"/>
</dbReference>
<dbReference type="GO" id="GO:0008289">
    <property type="term" value="F:lipid binding"/>
    <property type="evidence" value="ECO:0007669"/>
    <property type="project" value="UniProtKB-KW"/>
</dbReference>
<evidence type="ECO:0000256" key="6">
    <source>
        <dbReference type="ARBA" id="ARBA00023055"/>
    </source>
</evidence>
<dbReference type="PANTHER" id="PTHR28185:SF1">
    <property type="entry name" value="MITOCHONDRIAL DISTRIBUTION AND MORPHOLOGY PROTEIN 34"/>
    <property type="match status" value="1"/>
</dbReference>
<protein>
    <submittedName>
        <fullName evidence="11">Mdm34</fullName>
    </submittedName>
</protein>
<dbReference type="VEuPathDB" id="AmoebaDB:ACA1_368750"/>
<evidence type="ECO:0000256" key="3">
    <source>
        <dbReference type="ARBA" id="ARBA00022452"/>
    </source>
</evidence>
<reference evidence="11" key="1">
    <citation type="submission" date="2015-01" db="EMBL/GenBank/DDBJ databases">
        <title>Protein import complexes in the mitochondrial outer membrane of Amoebozoa representatives.</title>
        <authorList>
            <person name="Buczek D."/>
            <person name="Wojtkowska M."/>
            <person name="Suzuki Y."/>
            <person name="Kmita H."/>
            <person name="Makalowski W."/>
        </authorList>
    </citation>
    <scope>NUCLEOTIDE SEQUENCE</scope>
</reference>
<evidence type="ECO:0000256" key="4">
    <source>
        <dbReference type="ARBA" id="ARBA00022692"/>
    </source>
</evidence>
<dbReference type="OMA" id="KRETHVI"/>
<keyword evidence="6" id="KW-0445">Lipid transport</keyword>
<dbReference type="GO" id="GO:0032865">
    <property type="term" value="C:ERMES complex"/>
    <property type="evidence" value="ECO:0007669"/>
    <property type="project" value="InterPro"/>
</dbReference>
<organism evidence="11">
    <name type="scientific">Acanthamoeba castellanii</name>
    <name type="common">Amoeba</name>
    <dbReference type="NCBI Taxonomy" id="5755"/>
    <lineage>
        <taxon>Eukaryota</taxon>
        <taxon>Amoebozoa</taxon>
        <taxon>Discosea</taxon>
        <taxon>Longamoebia</taxon>
        <taxon>Centramoebida</taxon>
        <taxon>Acanthamoebidae</taxon>
        <taxon>Acanthamoeba</taxon>
    </lineage>
</organism>
<sequence length="245" mass="26789">MSFQIEWPTLDEITLEKIKAQITEVMNKGELPDAICDVMRVTDLDLGNIAPTLQFMDIPDVSEDGFEGHFKVAYAGNGSITLQTKVQVNPFAAKTVPSKRALRHLGGLIAHEPMVVPLRITISQVRIDGDLVLNIKKRAKAHDPRSDGSLILENTNTAVSAPAADSELSIPHIAAQFKVDPLQSVNISSSFDDFGSVKDYLQEQVEGSLRKLFVEDFPQIVSGINKQLETAAHAKHNTVVVLAPK</sequence>
<dbReference type="GO" id="GO:1990456">
    <property type="term" value="P:mitochondrion-endoplasmic reticulum membrane tethering"/>
    <property type="evidence" value="ECO:0007669"/>
    <property type="project" value="TreeGrafter"/>
</dbReference>
<dbReference type="EMBL" id="KP411212">
    <property type="protein sequence ID" value="AKN09681.1"/>
    <property type="molecule type" value="mRNA"/>
</dbReference>
<evidence type="ECO:0000259" key="10">
    <source>
        <dbReference type="PROSITE" id="PS51847"/>
    </source>
</evidence>
<dbReference type="PANTHER" id="PTHR28185">
    <property type="entry name" value="MITOCHONDRIAL DISTRIBUTION AND MORPHOLOGY PROTEIN 34"/>
    <property type="match status" value="1"/>
</dbReference>
<proteinExistence type="evidence at transcript level"/>
<dbReference type="Pfam" id="PF26545">
    <property type="entry name" value="Mdm34_N"/>
    <property type="match status" value="2"/>
</dbReference>
<keyword evidence="9" id="KW-0472">Membrane</keyword>
<keyword evidence="3" id="KW-1134">Transmembrane beta strand</keyword>
<dbReference type="PROSITE" id="PS51847">
    <property type="entry name" value="SMP"/>
    <property type="match status" value="1"/>
</dbReference>
<keyword evidence="8" id="KW-0496">Mitochondrion</keyword>
<name>A0A0H3YBY5_ACACA</name>
<keyword evidence="7" id="KW-0446">Lipid-binding</keyword>
<dbReference type="InterPro" id="IPR058825">
    <property type="entry name" value="MDM34_N"/>
</dbReference>
<evidence type="ECO:0000256" key="2">
    <source>
        <dbReference type="ARBA" id="ARBA00022448"/>
    </source>
</evidence>
<feature type="domain" description="SMP-LTD" evidence="10">
    <location>
        <begin position="1"/>
        <end position="226"/>
    </location>
</feature>
<keyword evidence="4" id="KW-0812">Transmembrane</keyword>
<dbReference type="GO" id="GO:0007005">
    <property type="term" value="P:mitochondrion organization"/>
    <property type="evidence" value="ECO:0007669"/>
    <property type="project" value="InterPro"/>
</dbReference>
<keyword evidence="5" id="KW-1000">Mitochondrion outer membrane</keyword>
<evidence type="ECO:0000256" key="5">
    <source>
        <dbReference type="ARBA" id="ARBA00022787"/>
    </source>
</evidence>
<accession>A0A0H3YBY5</accession>
<evidence type="ECO:0000256" key="7">
    <source>
        <dbReference type="ARBA" id="ARBA00023121"/>
    </source>
</evidence>
<evidence type="ECO:0000256" key="8">
    <source>
        <dbReference type="ARBA" id="ARBA00023128"/>
    </source>
</evidence>
<dbReference type="AlphaFoldDB" id="A0A0H3YBY5"/>
<keyword evidence="2" id="KW-0813">Transport</keyword>